<feature type="chain" id="PRO_5030576068" description="PEP-CTERM sorting domain-containing protein" evidence="1">
    <location>
        <begin position="23"/>
        <end position="271"/>
    </location>
</feature>
<gene>
    <name evidence="2" type="ORF">ENO08_01145</name>
</gene>
<accession>A0A7V2ATM7</accession>
<feature type="signal peptide" evidence="1">
    <location>
        <begin position="1"/>
        <end position="22"/>
    </location>
</feature>
<organism evidence="2">
    <name type="scientific">Eiseniibacteriota bacterium</name>
    <dbReference type="NCBI Taxonomy" id="2212470"/>
    <lineage>
        <taxon>Bacteria</taxon>
        <taxon>Candidatus Eiseniibacteriota</taxon>
    </lineage>
</organism>
<evidence type="ECO:0000256" key="1">
    <source>
        <dbReference type="SAM" id="SignalP"/>
    </source>
</evidence>
<evidence type="ECO:0008006" key="3">
    <source>
        <dbReference type="Google" id="ProtNLM"/>
    </source>
</evidence>
<evidence type="ECO:0000313" key="2">
    <source>
        <dbReference type="EMBL" id="HER43049.1"/>
    </source>
</evidence>
<proteinExistence type="predicted"/>
<name>A0A7V2ATM7_UNCEI</name>
<sequence>MRLKCACVFLCAIMLVPFAAGADTIVRTLTGTSALGNYVAFDVTIDFTATGGDFSMGTGTAVASFTLENTSGLYPFADPPTGNPILTGFMFNVPDGATVSFSQALILAGSYIYSTGGRIDGENYSPGCYPVTADEDHINWYELAEDEAAGYFGIFTSSLETLEGVKGGIVDPETLEDCILEGDVFSPIVVAGRIKYVVDLGCLDTNLDCAFDFLTLCSEIYGEMQLESCLGGKFQGLGGGGEESCFVAEPCSPPVSVEESNWGSIKAMYRD</sequence>
<protein>
    <recommendedName>
        <fullName evidence="3">PEP-CTERM sorting domain-containing protein</fullName>
    </recommendedName>
</protein>
<dbReference type="EMBL" id="DSEC01000082">
    <property type="protein sequence ID" value="HER43049.1"/>
    <property type="molecule type" value="Genomic_DNA"/>
</dbReference>
<dbReference type="Proteomes" id="UP000886069">
    <property type="component" value="Unassembled WGS sequence"/>
</dbReference>
<comment type="caution">
    <text evidence="2">The sequence shown here is derived from an EMBL/GenBank/DDBJ whole genome shotgun (WGS) entry which is preliminary data.</text>
</comment>
<reference evidence="2" key="1">
    <citation type="journal article" date="2020" name="mSystems">
        <title>Genome- and Community-Level Interaction Insights into Carbon Utilization and Element Cycling Functions of Hydrothermarchaeota in Hydrothermal Sediment.</title>
        <authorList>
            <person name="Zhou Z."/>
            <person name="Liu Y."/>
            <person name="Xu W."/>
            <person name="Pan J."/>
            <person name="Luo Z.H."/>
            <person name="Li M."/>
        </authorList>
    </citation>
    <scope>NUCLEOTIDE SEQUENCE [LARGE SCALE GENOMIC DNA]</scope>
    <source>
        <strain evidence="2">SpSt-1233</strain>
    </source>
</reference>
<keyword evidence="1" id="KW-0732">Signal</keyword>
<dbReference type="AlphaFoldDB" id="A0A7V2ATM7"/>